<evidence type="ECO:0000313" key="4">
    <source>
        <dbReference type="EMBL" id="QDJ04562.1"/>
    </source>
</evidence>
<dbReference type="InterPro" id="IPR008978">
    <property type="entry name" value="HSP20-like_chaperone"/>
</dbReference>
<organism evidence="4">
    <name type="scientific">Chilo suppressalis</name>
    <name type="common">Asiatic rice borer moth</name>
    <dbReference type="NCBI Taxonomy" id="168631"/>
    <lineage>
        <taxon>Eukaryota</taxon>
        <taxon>Metazoa</taxon>
        <taxon>Ecdysozoa</taxon>
        <taxon>Arthropoda</taxon>
        <taxon>Hexapoda</taxon>
        <taxon>Insecta</taxon>
        <taxon>Pterygota</taxon>
        <taxon>Neoptera</taxon>
        <taxon>Endopterygota</taxon>
        <taxon>Lepidoptera</taxon>
        <taxon>Glossata</taxon>
        <taxon>Ditrysia</taxon>
        <taxon>Pyraloidea</taxon>
        <taxon>Crambidae</taxon>
        <taxon>Crambinae</taxon>
        <taxon>Chilo</taxon>
    </lineage>
</organism>
<dbReference type="Pfam" id="PF00011">
    <property type="entry name" value="HSP20"/>
    <property type="match status" value="1"/>
</dbReference>
<evidence type="ECO:0000313" key="5">
    <source>
        <dbReference type="Proteomes" id="UP001153292"/>
    </source>
</evidence>
<keyword evidence="5" id="KW-1185">Reference proteome</keyword>
<dbReference type="EMBL" id="OU963897">
    <property type="protein sequence ID" value="CAH0405145.1"/>
    <property type="molecule type" value="Genomic_DNA"/>
</dbReference>
<proteinExistence type="evidence at transcript level"/>
<protein>
    <submittedName>
        <fullName evidence="4">Heat shock protein 27.3</fullName>
    </submittedName>
</protein>
<name>A0A514MHV3_CHISP</name>
<accession>A0A514MHV3</accession>
<dbReference type="EMBL" id="MK867347">
    <property type="protein sequence ID" value="QDJ04562.1"/>
    <property type="molecule type" value="mRNA"/>
</dbReference>
<dbReference type="AlphaFoldDB" id="A0A514MHV3"/>
<reference evidence="4" key="1">
    <citation type="submission" date="2019-04" db="EMBL/GenBank/DDBJ databases">
        <authorList>
            <person name="Song J."/>
        </authorList>
    </citation>
    <scope>NUCLEOTIDE SEQUENCE</scope>
</reference>
<keyword evidence="4" id="KW-0346">Stress response</keyword>
<sequence>MIKLLVLSFLAAASAAPQFNHHRHSPFSQDFHNDFDVNPYFGEEMFDTHRFWLDLELQLRQMDSMLQDFHRHFPKSTSSAGVVGHEYKVVIALPGFEEKDVIVKAREGVLMVQAVHKSDEGSHNNYIDIRTLPANVDVSGVWTFEDGVVTIVFPIKGVSTTTEAPSTTPEMMEAVTRGLGDREEMGNGNSYENDNQDADVGVSHNVEKDHAIRTNEIQRGIEATTYAIDLKDEVEFVPVHYK</sequence>
<evidence type="ECO:0000259" key="2">
    <source>
        <dbReference type="Pfam" id="PF00011"/>
    </source>
</evidence>
<dbReference type="SUPFAM" id="SSF49764">
    <property type="entry name" value="HSP20-like chaperones"/>
    <property type="match status" value="1"/>
</dbReference>
<reference evidence="3" key="2">
    <citation type="submission" date="2021-12" db="EMBL/GenBank/DDBJ databases">
        <authorList>
            <person name="King R."/>
        </authorList>
    </citation>
    <scope>NUCLEOTIDE SEQUENCE</scope>
</reference>
<dbReference type="Gene3D" id="2.60.40.790">
    <property type="match status" value="1"/>
</dbReference>
<dbReference type="Proteomes" id="UP001153292">
    <property type="component" value="Chromosome 4"/>
</dbReference>
<evidence type="ECO:0000313" key="3">
    <source>
        <dbReference type="EMBL" id="CAH0405145.1"/>
    </source>
</evidence>
<dbReference type="CDD" id="cd06464">
    <property type="entry name" value="ACD_sHsps-like"/>
    <property type="match status" value="1"/>
</dbReference>
<gene>
    <name evidence="3" type="ORF">CHILSU_LOCUS8498</name>
</gene>
<feature type="signal peptide" evidence="1">
    <location>
        <begin position="1"/>
        <end position="15"/>
    </location>
</feature>
<evidence type="ECO:0000256" key="1">
    <source>
        <dbReference type="SAM" id="SignalP"/>
    </source>
</evidence>
<dbReference type="InterPro" id="IPR002068">
    <property type="entry name" value="A-crystallin/Hsp20_dom"/>
</dbReference>
<dbReference type="OrthoDB" id="7414394at2759"/>
<feature type="domain" description="SHSP" evidence="2">
    <location>
        <begin position="85"/>
        <end position="155"/>
    </location>
</feature>
<feature type="chain" id="PRO_5021887317" evidence="1">
    <location>
        <begin position="16"/>
        <end position="242"/>
    </location>
</feature>
<keyword evidence="1" id="KW-0732">Signal</keyword>